<proteinExistence type="predicted"/>
<reference evidence="1" key="1">
    <citation type="journal article" date="2014" name="Int. J. Syst. Evol. Microbiol.">
        <title>Complete genome sequence of Corynebacterium casei LMG S-19264T (=DSM 44701T), isolated from a smear-ripened cheese.</title>
        <authorList>
            <consortium name="US DOE Joint Genome Institute (JGI-PGF)"/>
            <person name="Walter F."/>
            <person name="Albersmeier A."/>
            <person name="Kalinowski J."/>
            <person name="Ruckert C."/>
        </authorList>
    </citation>
    <scope>NUCLEOTIDE SEQUENCE</scope>
    <source>
        <strain evidence="1">KCTC 12988</strain>
    </source>
</reference>
<keyword evidence="2" id="KW-1185">Reference proteome</keyword>
<evidence type="ECO:0000313" key="1">
    <source>
        <dbReference type="EMBL" id="GHC69054.1"/>
    </source>
</evidence>
<sequence length="87" mass="9907">MWTGFESLPQLREYKNKEANTSKDSSKFHNVFLNSEAGLVMVYDSSYSIPRDIEEPSYLDWISSIEELLEDYHSEQGVAAEPDRAGG</sequence>
<protein>
    <submittedName>
        <fullName evidence="1">Uncharacterized protein</fullName>
    </submittedName>
</protein>
<accession>A0A918WPK0</accession>
<evidence type="ECO:0000313" key="2">
    <source>
        <dbReference type="Proteomes" id="UP000644507"/>
    </source>
</evidence>
<name>A0A918WPK0_9BACT</name>
<dbReference type="Proteomes" id="UP000644507">
    <property type="component" value="Unassembled WGS sequence"/>
</dbReference>
<reference evidence="1" key="2">
    <citation type="submission" date="2020-09" db="EMBL/GenBank/DDBJ databases">
        <authorList>
            <person name="Sun Q."/>
            <person name="Kim S."/>
        </authorList>
    </citation>
    <scope>NUCLEOTIDE SEQUENCE</scope>
    <source>
        <strain evidence="1">KCTC 12988</strain>
    </source>
</reference>
<dbReference type="AlphaFoldDB" id="A0A918WPK0"/>
<dbReference type="EMBL" id="BMXI01000084">
    <property type="protein sequence ID" value="GHC69054.1"/>
    <property type="molecule type" value="Genomic_DNA"/>
</dbReference>
<organism evidence="1 2">
    <name type="scientific">Roseibacillus persicicus</name>
    <dbReference type="NCBI Taxonomy" id="454148"/>
    <lineage>
        <taxon>Bacteria</taxon>
        <taxon>Pseudomonadati</taxon>
        <taxon>Verrucomicrobiota</taxon>
        <taxon>Verrucomicrobiia</taxon>
        <taxon>Verrucomicrobiales</taxon>
        <taxon>Verrucomicrobiaceae</taxon>
        <taxon>Roseibacillus</taxon>
    </lineage>
</organism>
<gene>
    <name evidence="1" type="ORF">GCM10007100_40630</name>
</gene>
<comment type="caution">
    <text evidence="1">The sequence shown here is derived from an EMBL/GenBank/DDBJ whole genome shotgun (WGS) entry which is preliminary data.</text>
</comment>